<organism evidence="2 3">
    <name type="scientific">Chlorella ohadii</name>
    <dbReference type="NCBI Taxonomy" id="2649997"/>
    <lineage>
        <taxon>Eukaryota</taxon>
        <taxon>Viridiplantae</taxon>
        <taxon>Chlorophyta</taxon>
        <taxon>core chlorophytes</taxon>
        <taxon>Trebouxiophyceae</taxon>
        <taxon>Chlorellales</taxon>
        <taxon>Chlorellaceae</taxon>
        <taxon>Chlorella clade</taxon>
        <taxon>Chlorella</taxon>
    </lineage>
</organism>
<evidence type="ECO:0008006" key="4">
    <source>
        <dbReference type="Google" id="ProtNLM"/>
    </source>
</evidence>
<dbReference type="AlphaFoldDB" id="A0AAD5H6F7"/>
<name>A0AAD5H6F7_9CHLO</name>
<gene>
    <name evidence="2" type="ORF">COHA_004438</name>
</gene>
<keyword evidence="3" id="KW-1185">Reference proteome</keyword>
<accession>A0AAD5H6F7</accession>
<dbReference type="InterPro" id="IPR036867">
    <property type="entry name" value="R3H_dom_sf"/>
</dbReference>
<dbReference type="SUPFAM" id="SSF82708">
    <property type="entry name" value="R3H domain"/>
    <property type="match status" value="1"/>
</dbReference>
<proteinExistence type="predicted"/>
<dbReference type="GO" id="GO:0003676">
    <property type="term" value="F:nucleic acid binding"/>
    <property type="evidence" value="ECO:0007669"/>
    <property type="project" value="InterPro"/>
</dbReference>
<evidence type="ECO:0000313" key="2">
    <source>
        <dbReference type="EMBL" id="KAI7841910.1"/>
    </source>
</evidence>
<dbReference type="Gene3D" id="3.30.1370.50">
    <property type="entry name" value="R3H-like domain"/>
    <property type="match status" value="1"/>
</dbReference>
<comment type="caution">
    <text evidence="2">The sequence shown here is derived from an EMBL/GenBank/DDBJ whole genome shotgun (WGS) entry which is preliminary data.</text>
</comment>
<feature type="compositionally biased region" description="Low complexity" evidence="1">
    <location>
        <begin position="17"/>
        <end position="27"/>
    </location>
</feature>
<protein>
    <recommendedName>
        <fullName evidence="4">R3H domain-containing protein</fullName>
    </recommendedName>
</protein>
<evidence type="ECO:0000256" key="1">
    <source>
        <dbReference type="SAM" id="MobiDB-lite"/>
    </source>
</evidence>
<reference evidence="2" key="1">
    <citation type="submission" date="2020-11" db="EMBL/GenBank/DDBJ databases">
        <title>Chlorella ohadii genome sequencing and assembly.</title>
        <authorList>
            <person name="Murik O."/>
            <person name="Treves H."/>
            <person name="Kedem I."/>
            <person name="Shotland Y."/>
            <person name="Kaplan A."/>
        </authorList>
    </citation>
    <scope>NUCLEOTIDE SEQUENCE</scope>
    <source>
        <strain evidence="2">1</strain>
    </source>
</reference>
<feature type="region of interest" description="Disordered" evidence="1">
    <location>
        <begin position="1"/>
        <end position="34"/>
    </location>
</feature>
<dbReference type="EMBL" id="JADXDR010000058">
    <property type="protein sequence ID" value="KAI7841910.1"/>
    <property type="molecule type" value="Genomic_DNA"/>
</dbReference>
<dbReference type="Proteomes" id="UP001205105">
    <property type="component" value="Unassembled WGS sequence"/>
</dbReference>
<evidence type="ECO:0000313" key="3">
    <source>
        <dbReference type="Proteomes" id="UP001205105"/>
    </source>
</evidence>
<sequence>MQRYVPPSRRDQGGGEAAAEQRGLEGASHSEPSQVRLVVLREDTEIEPAACPLDCERQEGSSEAYTIFYPDRQPSELLRWFAEACGAGAARLEFPASLSKQERARWHGLADRARLHTQSVGVGEGRYLTIGTAPLEDAAEGGGAAAGRVRLNREQAALARFIYDGAMMEGGKHWERSRGEIEALVASGQPLPPDLQAVVDKRERGQRVNTLLKAGQPSEALELLADDPKLAWVKDAESGGGFAWLKPAAF</sequence>